<dbReference type="Pfam" id="PF23176">
    <property type="entry name" value="bHLH_LHW"/>
    <property type="match status" value="1"/>
</dbReference>
<name>A0A7J7MIR1_9MAGN</name>
<dbReference type="AlphaFoldDB" id="A0A7J7MIR1"/>
<dbReference type="Proteomes" id="UP000541444">
    <property type="component" value="Unassembled WGS sequence"/>
</dbReference>
<dbReference type="EMBL" id="JACGCM010001456">
    <property type="protein sequence ID" value="KAF6154815.1"/>
    <property type="molecule type" value="Genomic_DNA"/>
</dbReference>
<evidence type="ECO:0000313" key="5">
    <source>
        <dbReference type="EMBL" id="KAF6154815.1"/>
    </source>
</evidence>
<sequence length="663" mass="74395">MCEEMGLTQLQLTLRSLCLGTEWKYAVFWKLKHRARMVLSWEDSYYNNHESSDHPHHMCFHDTPKILQDGLQDPLGLAVAKMSYLEYSIGEGIVGQVAVSGKHQWIFANKLVSCSRSSSEKYSDGWHTQFSAGVKTIAVVAVVPHGVIQLGSLNTVNEDIKLVTRIKHLFYLLQQSSMELIPNPIQFATYSTLCELEVSATGSPPEVLDGFLHGLDEAVEVGSGHLGLEPSTIVNDVSPEIVQLEYEIPNVECQKDVLMKLQNKRKYRESYSICKDRNVCSKQNDAAPYNFPRKNTDFDSCIIPVEQSVVDHHCMRSELLDFAIRVDNVKNEKLGLPEPLEIEFGKNLEQKSDTGISCIDNVNTCFIFSAGCELHEALGPAFKKAKDCAWSDSEKTETGVLVDHPEFVSESLLEAVLMSACTGSTFTNVLNESSLSKPAESLLTTGNTPHPQLKPFWDLTEVCNRVSLEGSSSKTLSTCSKQLEVQVESPKTNKKKARPGESCRPRPRDRQLIQDRIKDLRELIPNGLKCSIDSLLERTIKHMSFLQDVIKHDDMLNKCAESKVSNKRMGSLGFYSHEHGSSWALEVGSQTKSCPIVVENFNRNGQMLIEMVCEEYCNFLEIAEVIRSLGLVILKGVTKSRGEKTWACFVIEVWCLINWQLAF</sequence>
<dbReference type="GO" id="GO:0003700">
    <property type="term" value="F:DNA-binding transcription factor activity"/>
    <property type="evidence" value="ECO:0007669"/>
    <property type="project" value="InterPro"/>
</dbReference>
<dbReference type="OrthoDB" id="778365at2759"/>
<dbReference type="PANTHER" id="PTHR46196">
    <property type="entry name" value="TRANSCRIPTION FACTOR BHLH155-LIKE ISOFORM X1-RELATED"/>
    <property type="match status" value="1"/>
</dbReference>
<organism evidence="5 6">
    <name type="scientific">Kingdonia uniflora</name>
    <dbReference type="NCBI Taxonomy" id="39325"/>
    <lineage>
        <taxon>Eukaryota</taxon>
        <taxon>Viridiplantae</taxon>
        <taxon>Streptophyta</taxon>
        <taxon>Embryophyta</taxon>
        <taxon>Tracheophyta</taxon>
        <taxon>Spermatophyta</taxon>
        <taxon>Magnoliopsida</taxon>
        <taxon>Ranunculales</taxon>
        <taxon>Circaeasteraceae</taxon>
        <taxon>Kingdonia</taxon>
    </lineage>
</organism>
<dbReference type="InterPro" id="IPR043561">
    <property type="entry name" value="LHW-like"/>
</dbReference>
<feature type="compositionally biased region" description="Basic and acidic residues" evidence="3">
    <location>
        <begin position="498"/>
        <end position="507"/>
    </location>
</feature>
<evidence type="ECO:0000256" key="2">
    <source>
        <dbReference type="ARBA" id="ARBA00023163"/>
    </source>
</evidence>
<gene>
    <name evidence="5" type="ORF">GIB67_032427</name>
</gene>
<keyword evidence="6" id="KW-1185">Reference proteome</keyword>
<reference evidence="5 6" key="1">
    <citation type="journal article" date="2020" name="IScience">
        <title>Genome Sequencing of the Endangered Kingdonia uniflora (Circaeasteraceae, Ranunculales) Reveals Potential Mechanisms of Evolutionary Specialization.</title>
        <authorList>
            <person name="Sun Y."/>
            <person name="Deng T."/>
            <person name="Zhang A."/>
            <person name="Moore M.J."/>
            <person name="Landis J.B."/>
            <person name="Lin N."/>
            <person name="Zhang H."/>
            <person name="Zhang X."/>
            <person name="Huang J."/>
            <person name="Zhang X."/>
            <person name="Sun H."/>
            <person name="Wang H."/>
        </authorList>
    </citation>
    <scope>NUCLEOTIDE SEQUENCE [LARGE SCALE GENOMIC DNA]</scope>
    <source>
        <strain evidence="5">TB1705</strain>
        <tissue evidence="5">Leaf</tissue>
    </source>
</reference>
<feature type="region of interest" description="Disordered" evidence="3">
    <location>
        <begin position="487"/>
        <end position="507"/>
    </location>
</feature>
<proteinExistence type="predicted"/>
<dbReference type="Pfam" id="PF14215">
    <property type="entry name" value="bHLH-MYC_N"/>
    <property type="match status" value="1"/>
</dbReference>
<keyword evidence="2" id="KW-0804">Transcription</keyword>
<keyword evidence="1" id="KW-0805">Transcription regulation</keyword>
<protein>
    <recommendedName>
        <fullName evidence="4">BHLH domain-containing protein</fullName>
    </recommendedName>
</protein>
<feature type="domain" description="BHLH" evidence="4">
    <location>
        <begin position="497"/>
        <end position="546"/>
    </location>
</feature>
<dbReference type="PROSITE" id="PS50888">
    <property type="entry name" value="BHLH"/>
    <property type="match status" value="1"/>
</dbReference>
<dbReference type="InterPro" id="IPR011598">
    <property type="entry name" value="bHLH_dom"/>
</dbReference>
<evidence type="ECO:0000256" key="1">
    <source>
        <dbReference type="ARBA" id="ARBA00023015"/>
    </source>
</evidence>
<dbReference type="PANTHER" id="PTHR46196:SF1">
    <property type="entry name" value="TRANSCRIPTION FACTOR EMB1444-RELATED"/>
    <property type="match status" value="1"/>
</dbReference>
<comment type="caution">
    <text evidence="5">The sequence shown here is derived from an EMBL/GenBank/DDBJ whole genome shotgun (WGS) entry which is preliminary data.</text>
</comment>
<dbReference type="InterPro" id="IPR025610">
    <property type="entry name" value="MYC/MYB_N"/>
</dbReference>
<evidence type="ECO:0000256" key="3">
    <source>
        <dbReference type="SAM" id="MobiDB-lite"/>
    </source>
</evidence>
<evidence type="ECO:0000259" key="4">
    <source>
        <dbReference type="PROSITE" id="PS50888"/>
    </source>
</evidence>
<accession>A0A7J7MIR1</accession>
<evidence type="ECO:0000313" key="6">
    <source>
        <dbReference type="Proteomes" id="UP000541444"/>
    </source>
</evidence>
<dbReference type="GO" id="GO:0046983">
    <property type="term" value="F:protein dimerization activity"/>
    <property type="evidence" value="ECO:0007669"/>
    <property type="project" value="InterPro"/>
</dbReference>